<feature type="transmembrane region" description="Helical" evidence="6">
    <location>
        <begin position="945"/>
        <end position="965"/>
    </location>
</feature>
<dbReference type="GO" id="GO:0042330">
    <property type="term" value="P:taxis"/>
    <property type="evidence" value="ECO:0007669"/>
    <property type="project" value="TreeGrafter"/>
</dbReference>
<feature type="compositionally biased region" description="Polar residues" evidence="5">
    <location>
        <begin position="111"/>
        <end position="125"/>
    </location>
</feature>
<dbReference type="RefSeq" id="XP_011494482.1">
    <property type="nucleotide sequence ID" value="XM_011496180.1"/>
</dbReference>
<dbReference type="GO" id="GO:0019230">
    <property type="term" value="P:proprioception"/>
    <property type="evidence" value="ECO:0007669"/>
    <property type="project" value="TreeGrafter"/>
</dbReference>
<feature type="compositionally biased region" description="Polar residues" evidence="5">
    <location>
        <begin position="59"/>
        <end position="68"/>
    </location>
</feature>
<accession>A0AAJ6VM51</accession>
<evidence type="ECO:0000256" key="4">
    <source>
        <dbReference type="ARBA" id="ARBA00023136"/>
    </source>
</evidence>
<evidence type="ECO:0000313" key="7">
    <source>
        <dbReference type="Proteomes" id="UP000695007"/>
    </source>
</evidence>
<keyword evidence="4 6" id="KW-0472">Membrane</keyword>
<sequence length="1012" mass="113141">MRVRVQEQKQEELELHLELAENQQQAPFRVLSPGGRILYEPRPVLRSPPPTRAPEPYKLTSQVAGTSRSQRKSSFAIIAEPQLAPLSRPSSGRLSPFRGRGFKGPPPRSSFSNGSRSPPENSNQRPRIIRPGSLSQNNSPKRSLIPRAELSCSASVNKGTSPRFGRRATHRYTSSVGNSDANHRRPSQRDFKRRTNLSLISSAAKNKISNKDMPDKIIQKNVGIQRSARSEERLNRKLLLPLKNVPDGKRFITAKTPTSRHKSSSTETLDSTSKIPLKQGSITGNSVGFLNKSSLTKSKPNIMKDTINKSVNQPEVTQVQSNKVDEMYNGESSKIVAINQNSIMNEVIQSTKDNDLGLIDLLKQSSSATGTSSVVNTTTTTAVQPLQIDASSILAESELVTKLTNLEKIQQNLEIENENPDSRKFSHLKKREEHEIKLDQNQQSTMTNNIRSQIMTTDLIKDEIKEDNKETNSKCSNISQTMVKHFGPNSNDEQKSSSNTLHKNNGLYQINETENVMNSALEIEKSKEKLNKRPMEVDEKYHQTPTLVSNQLQIDNKISIVKNMNNSSNSTSDSKKDSSSSMVNNVSYEINNSEEKTNNSNKVKVNNEASLKSQTEAISSDSLGSIHSTDTGVSVNTVRGISSAKEKTGLHLVKRSDEIETLSGNIVHIDKNGEEVISIGIVDGTKGVHIPTSTVTTRWQRLKNRCWSRFGCREQNGEVKDRFGRYCGCWSKMRCFACKRDPKIQLWPKKQTKGVSTMKLSSEQRNKPLSQWERLKNACRCAKVHEGRWCSWRRHRWQQHQDRQVGSADLERSCCSAKECLVDICRKFISCCKCNSKKSQRAKTIRAKHSLTSVAAPPLSEETRPKIPDVLVEHNSLMRGAIPCLPVPVAWFCLMWNVLLPGSGTIFSGFFNICLGQPRFSAIASLKARFGALIVNFVIGISQLFTVLFCLVGWGWSIWWGVIMIRLAKKYKRYKDSEAVVSDPEAKGGPDTATLPTPGVPTRGLRGIERIR</sequence>
<dbReference type="AlphaFoldDB" id="A0AAJ6VM51"/>
<keyword evidence="7" id="KW-1185">Reference proteome</keyword>
<dbReference type="Pfam" id="PF15795">
    <property type="entry name" value="Spec3"/>
    <property type="match status" value="1"/>
</dbReference>
<dbReference type="GO" id="GO:0071683">
    <property type="term" value="C:sensory dendrite"/>
    <property type="evidence" value="ECO:0007669"/>
    <property type="project" value="TreeGrafter"/>
</dbReference>
<feature type="region of interest" description="Disordered" evidence="5">
    <location>
        <begin position="982"/>
        <end position="1004"/>
    </location>
</feature>
<feature type="compositionally biased region" description="Polar residues" evidence="5">
    <location>
        <begin position="171"/>
        <end position="180"/>
    </location>
</feature>
<evidence type="ECO:0000256" key="2">
    <source>
        <dbReference type="ARBA" id="ARBA00022692"/>
    </source>
</evidence>
<comment type="subcellular location">
    <subcellularLocation>
        <location evidence="1">Membrane</location>
        <topology evidence="1">Multi-pass membrane protein</topology>
    </subcellularLocation>
</comment>
<keyword evidence="3 6" id="KW-1133">Transmembrane helix</keyword>
<organism evidence="7 8">
    <name type="scientific">Ceratosolen solmsi marchali</name>
    <dbReference type="NCBI Taxonomy" id="326594"/>
    <lineage>
        <taxon>Eukaryota</taxon>
        <taxon>Metazoa</taxon>
        <taxon>Ecdysozoa</taxon>
        <taxon>Arthropoda</taxon>
        <taxon>Hexapoda</taxon>
        <taxon>Insecta</taxon>
        <taxon>Pterygota</taxon>
        <taxon>Neoptera</taxon>
        <taxon>Endopterygota</taxon>
        <taxon>Hymenoptera</taxon>
        <taxon>Apocrita</taxon>
        <taxon>Proctotrupomorpha</taxon>
        <taxon>Chalcidoidea</taxon>
        <taxon>Agaonidae</taxon>
        <taxon>Agaoninae</taxon>
        <taxon>Ceratosolen</taxon>
    </lineage>
</organism>
<proteinExistence type="predicted"/>
<dbReference type="CTD" id="375057"/>
<dbReference type="GO" id="GO:0050954">
    <property type="term" value="P:sensory perception of mechanical stimulus"/>
    <property type="evidence" value="ECO:0007669"/>
    <property type="project" value="TreeGrafter"/>
</dbReference>
<dbReference type="GeneID" id="105359564"/>
<evidence type="ECO:0000256" key="1">
    <source>
        <dbReference type="ARBA" id="ARBA00004141"/>
    </source>
</evidence>
<dbReference type="PANTHER" id="PTHR21676">
    <property type="entry name" value="PROTEIN STUM"/>
    <property type="match status" value="1"/>
</dbReference>
<feature type="compositionally biased region" description="Low complexity" evidence="5">
    <location>
        <begin position="563"/>
        <end position="572"/>
    </location>
</feature>
<evidence type="ECO:0000256" key="5">
    <source>
        <dbReference type="SAM" id="MobiDB-lite"/>
    </source>
</evidence>
<reference evidence="8" key="1">
    <citation type="submission" date="2025-08" db="UniProtKB">
        <authorList>
            <consortium name="RefSeq"/>
        </authorList>
    </citation>
    <scope>IDENTIFICATION</scope>
</reference>
<feature type="compositionally biased region" description="Basic and acidic residues" evidence="5">
    <location>
        <begin position="181"/>
        <end position="190"/>
    </location>
</feature>
<protein>
    <submittedName>
        <fullName evidence="8">Protein stum</fullName>
    </submittedName>
</protein>
<dbReference type="GO" id="GO:0016020">
    <property type="term" value="C:membrane"/>
    <property type="evidence" value="ECO:0007669"/>
    <property type="project" value="UniProtKB-SubCell"/>
</dbReference>
<dbReference type="PANTHER" id="PTHR21676:SF6">
    <property type="entry name" value="PROTEIN STUM"/>
    <property type="match status" value="1"/>
</dbReference>
<feature type="compositionally biased region" description="Low complexity" evidence="5">
    <location>
        <begin position="85"/>
        <end position="99"/>
    </location>
</feature>
<name>A0AAJ6VM51_9HYME</name>
<keyword evidence="2 6" id="KW-0812">Transmembrane</keyword>
<evidence type="ECO:0000256" key="6">
    <source>
        <dbReference type="SAM" id="Phobius"/>
    </source>
</evidence>
<evidence type="ECO:0000256" key="3">
    <source>
        <dbReference type="ARBA" id="ARBA00022989"/>
    </source>
</evidence>
<dbReference type="Proteomes" id="UP000695007">
    <property type="component" value="Unplaced"/>
</dbReference>
<dbReference type="InterPro" id="IPR026673">
    <property type="entry name" value="SPEC3/Stum"/>
</dbReference>
<evidence type="ECO:0000313" key="8">
    <source>
        <dbReference type="RefSeq" id="XP_011494482.1"/>
    </source>
</evidence>
<feature type="region of interest" description="Disordered" evidence="5">
    <location>
        <begin position="563"/>
        <end position="582"/>
    </location>
</feature>
<feature type="region of interest" description="Disordered" evidence="5">
    <location>
        <begin position="39"/>
        <end position="196"/>
    </location>
</feature>
<dbReference type="KEGG" id="csol:105359564"/>
<gene>
    <name evidence="8" type="primary">LOC105359564</name>
</gene>